<reference evidence="1" key="1">
    <citation type="submission" date="2023-03" db="EMBL/GenBank/DDBJ databases">
        <authorList>
            <person name="Steffen K."/>
            <person name="Cardenas P."/>
        </authorList>
    </citation>
    <scope>NUCLEOTIDE SEQUENCE</scope>
</reference>
<dbReference type="Proteomes" id="UP001174909">
    <property type="component" value="Unassembled WGS sequence"/>
</dbReference>
<sequence>MGPQESGIHSNDWVPPANGILPDVAPISGPGKIPETMWRAAKSQDSSVVVAVTESWDWIYYLVEDGIVDYNFRATLWILSVYLRYPLIPCLYRKKGGDILNLE</sequence>
<dbReference type="EMBL" id="CASHTH010003197">
    <property type="protein sequence ID" value="CAI8041632.1"/>
    <property type="molecule type" value="Genomic_DNA"/>
</dbReference>
<dbReference type="AlphaFoldDB" id="A0AA35T6D9"/>
<evidence type="ECO:0000313" key="1">
    <source>
        <dbReference type="EMBL" id="CAI8041632.1"/>
    </source>
</evidence>
<protein>
    <submittedName>
        <fullName evidence="1">Uncharacterized protein</fullName>
    </submittedName>
</protein>
<keyword evidence="2" id="KW-1185">Reference proteome</keyword>
<proteinExistence type="predicted"/>
<accession>A0AA35T6D9</accession>
<evidence type="ECO:0000313" key="2">
    <source>
        <dbReference type="Proteomes" id="UP001174909"/>
    </source>
</evidence>
<gene>
    <name evidence="1" type="ORF">GBAR_LOCUS23124</name>
</gene>
<comment type="caution">
    <text evidence="1">The sequence shown here is derived from an EMBL/GenBank/DDBJ whole genome shotgun (WGS) entry which is preliminary data.</text>
</comment>
<name>A0AA35T6D9_GEOBA</name>
<organism evidence="1 2">
    <name type="scientific">Geodia barretti</name>
    <name type="common">Barrett's horny sponge</name>
    <dbReference type="NCBI Taxonomy" id="519541"/>
    <lineage>
        <taxon>Eukaryota</taxon>
        <taxon>Metazoa</taxon>
        <taxon>Porifera</taxon>
        <taxon>Demospongiae</taxon>
        <taxon>Heteroscleromorpha</taxon>
        <taxon>Tetractinellida</taxon>
        <taxon>Astrophorina</taxon>
        <taxon>Geodiidae</taxon>
        <taxon>Geodia</taxon>
    </lineage>
</organism>